<proteinExistence type="predicted"/>
<accession>A0A3P7M523</accession>
<evidence type="ECO:0000313" key="4">
    <source>
        <dbReference type="Proteomes" id="UP000271889"/>
    </source>
</evidence>
<gene>
    <name evidence="3" type="ORF">CGOC_LOCUS9840</name>
</gene>
<organism evidence="3 4">
    <name type="scientific">Cylicostephanus goldi</name>
    <name type="common">Nematode worm</name>
    <dbReference type="NCBI Taxonomy" id="71465"/>
    <lineage>
        <taxon>Eukaryota</taxon>
        <taxon>Metazoa</taxon>
        <taxon>Ecdysozoa</taxon>
        <taxon>Nematoda</taxon>
        <taxon>Chromadorea</taxon>
        <taxon>Rhabditida</taxon>
        <taxon>Rhabditina</taxon>
        <taxon>Rhabditomorpha</taxon>
        <taxon>Strongyloidea</taxon>
        <taxon>Strongylidae</taxon>
        <taxon>Cylicostephanus</taxon>
    </lineage>
</organism>
<dbReference type="AlphaFoldDB" id="A0A3P7M523"/>
<reference evidence="3 4" key="1">
    <citation type="submission" date="2018-11" db="EMBL/GenBank/DDBJ databases">
        <authorList>
            <consortium name="Pathogen Informatics"/>
        </authorList>
    </citation>
    <scope>NUCLEOTIDE SEQUENCE [LARGE SCALE GENOMIC DNA]</scope>
</reference>
<feature type="signal peptide" evidence="2">
    <location>
        <begin position="1"/>
        <end position="19"/>
    </location>
</feature>
<dbReference type="EMBL" id="UYRV01108588">
    <property type="protein sequence ID" value="VDN24474.1"/>
    <property type="molecule type" value="Genomic_DNA"/>
</dbReference>
<evidence type="ECO:0000256" key="2">
    <source>
        <dbReference type="SAM" id="SignalP"/>
    </source>
</evidence>
<feature type="region of interest" description="Disordered" evidence="1">
    <location>
        <begin position="23"/>
        <end position="43"/>
    </location>
</feature>
<evidence type="ECO:0000313" key="3">
    <source>
        <dbReference type="EMBL" id="VDN24474.1"/>
    </source>
</evidence>
<feature type="region of interest" description="Disordered" evidence="1">
    <location>
        <begin position="86"/>
        <end position="122"/>
    </location>
</feature>
<name>A0A3P7M523_CYLGO</name>
<dbReference type="Proteomes" id="UP000271889">
    <property type="component" value="Unassembled WGS sequence"/>
</dbReference>
<keyword evidence="2" id="KW-0732">Signal</keyword>
<feature type="chain" id="PRO_5017997152" description="4Fe-4S ferredoxin-type domain-containing protein" evidence="2">
    <location>
        <begin position="20"/>
        <end position="122"/>
    </location>
</feature>
<evidence type="ECO:0000256" key="1">
    <source>
        <dbReference type="SAM" id="MobiDB-lite"/>
    </source>
</evidence>
<keyword evidence="4" id="KW-1185">Reference proteome</keyword>
<protein>
    <recommendedName>
        <fullName evidence="5">4Fe-4S ferredoxin-type domain-containing protein</fullName>
    </recommendedName>
</protein>
<sequence>MKSSLIFLFSALLISAAVAAKLGKREAEQERQKPQEVEATPDSCDCSLKCPSELQQGKPLDLKDQKSQEVEATDSCDCSLKCPSESQEKPLGLVQGSAPLPAQQQVPEEAANEDVNLGYMLN</sequence>
<evidence type="ECO:0008006" key="5">
    <source>
        <dbReference type="Google" id="ProtNLM"/>
    </source>
</evidence>
<feature type="compositionally biased region" description="Basic and acidic residues" evidence="1">
    <location>
        <begin position="23"/>
        <end position="36"/>
    </location>
</feature>